<comment type="catalytic activity">
    <reaction evidence="12">
        <text>L-threonyl-[protein] + ATP = O-phospho-L-threonyl-[protein] + ADP + H(+)</text>
        <dbReference type="Rhea" id="RHEA:46608"/>
        <dbReference type="Rhea" id="RHEA-COMP:11060"/>
        <dbReference type="Rhea" id="RHEA-COMP:11605"/>
        <dbReference type="ChEBI" id="CHEBI:15378"/>
        <dbReference type="ChEBI" id="CHEBI:30013"/>
        <dbReference type="ChEBI" id="CHEBI:30616"/>
        <dbReference type="ChEBI" id="CHEBI:61977"/>
        <dbReference type="ChEBI" id="CHEBI:456216"/>
        <dbReference type="EC" id="2.7.11.1"/>
    </reaction>
</comment>
<comment type="catalytic activity">
    <reaction evidence="13">
        <text>L-seryl-[protein] + ATP = O-phospho-L-seryl-[protein] + ADP + H(+)</text>
        <dbReference type="Rhea" id="RHEA:17989"/>
        <dbReference type="Rhea" id="RHEA-COMP:9863"/>
        <dbReference type="Rhea" id="RHEA-COMP:11604"/>
        <dbReference type="ChEBI" id="CHEBI:15378"/>
        <dbReference type="ChEBI" id="CHEBI:29999"/>
        <dbReference type="ChEBI" id="CHEBI:30616"/>
        <dbReference type="ChEBI" id="CHEBI:83421"/>
        <dbReference type="ChEBI" id="CHEBI:456216"/>
        <dbReference type="EC" id="2.7.11.1"/>
    </reaction>
</comment>
<dbReference type="EMBL" id="KI632217">
    <property type="protein sequence ID" value="EYU21959.1"/>
    <property type="molecule type" value="Genomic_DNA"/>
</dbReference>
<dbReference type="SUPFAM" id="SSF56112">
    <property type="entry name" value="Protein kinase-like (PK-like)"/>
    <property type="match status" value="1"/>
</dbReference>
<evidence type="ECO:0000256" key="1">
    <source>
        <dbReference type="ARBA" id="ARBA00004251"/>
    </source>
</evidence>
<dbReference type="GO" id="GO:0006955">
    <property type="term" value="P:immune response"/>
    <property type="evidence" value="ECO:0000318"/>
    <property type="project" value="GO_Central"/>
</dbReference>
<keyword evidence="3" id="KW-1003">Cell membrane</keyword>
<comment type="subcellular location">
    <subcellularLocation>
        <location evidence="1">Cell membrane</location>
        <topology evidence="1">Single-pass type I membrane protein</topology>
    </subcellularLocation>
</comment>
<evidence type="ECO:0000259" key="16">
    <source>
        <dbReference type="PROSITE" id="PS50927"/>
    </source>
</evidence>
<keyword evidence="5" id="KW-0808">Transferase</keyword>
<evidence type="ECO:0000256" key="13">
    <source>
        <dbReference type="ARBA" id="ARBA00048679"/>
    </source>
</evidence>
<evidence type="ECO:0000256" key="5">
    <source>
        <dbReference type="ARBA" id="ARBA00022679"/>
    </source>
</evidence>
<keyword evidence="9" id="KW-0067">ATP-binding</keyword>
<dbReference type="Pfam" id="PF01453">
    <property type="entry name" value="B_lectin"/>
    <property type="match status" value="1"/>
</dbReference>
<dbReference type="InterPro" id="IPR001480">
    <property type="entry name" value="Bulb-type_lectin_dom"/>
</dbReference>
<evidence type="ECO:0000313" key="17">
    <source>
        <dbReference type="EMBL" id="EYU21959.1"/>
    </source>
</evidence>
<dbReference type="FunFam" id="3.30.200.20:FF:000195">
    <property type="entry name" value="G-type lectin S-receptor-like serine/threonine-protein kinase"/>
    <property type="match status" value="1"/>
</dbReference>
<dbReference type="InterPro" id="IPR000719">
    <property type="entry name" value="Prot_kinase_dom"/>
</dbReference>
<dbReference type="eggNOG" id="ENOG502QW4P">
    <property type="taxonomic scope" value="Eukaryota"/>
</dbReference>
<dbReference type="EC" id="2.7.11.1" evidence="2"/>
<dbReference type="GO" id="GO:0007165">
    <property type="term" value="P:signal transduction"/>
    <property type="evidence" value="ECO:0000318"/>
    <property type="project" value="GO_Central"/>
</dbReference>
<dbReference type="InterPro" id="IPR008271">
    <property type="entry name" value="Ser/Thr_kinase_AS"/>
</dbReference>
<organism evidence="17 18">
    <name type="scientific">Erythranthe guttata</name>
    <name type="common">Yellow monkey flower</name>
    <name type="synonym">Mimulus guttatus</name>
    <dbReference type="NCBI Taxonomy" id="4155"/>
    <lineage>
        <taxon>Eukaryota</taxon>
        <taxon>Viridiplantae</taxon>
        <taxon>Streptophyta</taxon>
        <taxon>Embryophyta</taxon>
        <taxon>Tracheophyta</taxon>
        <taxon>Spermatophyta</taxon>
        <taxon>Magnoliopsida</taxon>
        <taxon>eudicotyledons</taxon>
        <taxon>Gunneridae</taxon>
        <taxon>Pentapetalae</taxon>
        <taxon>asterids</taxon>
        <taxon>lamiids</taxon>
        <taxon>Lamiales</taxon>
        <taxon>Phrymaceae</taxon>
        <taxon>Erythranthe</taxon>
    </lineage>
</organism>
<dbReference type="Proteomes" id="UP000030748">
    <property type="component" value="Unassembled WGS sequence"/>
</dbReference>
<evidence type="ECO:0000256" key="11">
    <source>
        <dbReference type="ARBA" id="ARBA00023180"/>
    </source>
</evidence>
<dbReference type="PANTHER" id="PTHR27002:SF1055">
    <property type="entry name" value="RECEPTOR-LIKE SERINE_THREONINE-PROTEIN KINASE"/>
    <property type="match status" value="1"/>
</dbReference>
<feature type="domain" description="Bulb-type lectin" evidence="16">
    <location>
        <begin position="19"/>
        <end position="140"/>
    </location>
</feature>
<feature type="domain" description="Protein kinase" evidence="15">
    <location>
        <begin position="309"/>
        <end position="598"/>
    </location>
</feature>
<dbReference type="CDD" id="cd14066">
    <property type="entry name" value="STKc_IRAK"/>
    <property type="match status" value="1"/>
</dbReference>
<dbReference type="GO" id="GO:0005886">
    <property type="term" value="C:plasma membrane"/>
    <property type="evidence" value="ECO:0000318"/>
    <property type="project" value="GO_Central"/>
</dbReference>
<gene>
    <name evidence="17" type="ORF">MIMGU_mgv1a019399mg</name>
</gene>
<dbReference type="PANTHER" id="PTHR27002">
    <property type="entry name" value="RECEPTOR-LIKE SERINE/THREONINE-PROTEIN KINASE SD1-8"/>
    <property type="match status" value="1"/>
</dbReference>
<dbReference type="Gene3D" id="2.90.10.10">
    <property type="entry name" value="Bulb-type lectin domain"/>
    <property type="match status" value="1"/>
</dbReference>
<accession>A0A022Q2W9</accession>
<evidence type="ECO:0000256" key="8">
    <source>
        <dbReference type="ARBA" id="ARBA00022777"/>
    </source>
</evidence>
<keyword evidence="3" id="KW-0472">Membrane</keyword>
<dbReference type="FunFam" id="1.10.510.10:FF:000060">
    <property type="entry name" value="G-type lectin S-receptor-like serine/threonine-protein kinase"/>
    <property type="match status" value="1"/>
</dbReference>
<dbReference type="GO" id="GO:0004674">
    <property type="term" value="F:protein serine/threonine kinase activity"/>
    <property type="evidence" value="ECO:0000318"/>
    <property type="project" value="GO_Central"/>
</dbReference>
<dbReference type="PROSITE" id="PS50927">
    <property type="entry name" value="BULB_LECTIN"/>
    <property type="match status" value="1"/>
</dbReference>
<sequence>MWYVCFIFLHYSVSLSDAKYAILPNEPLGENETLVSANGVFELGFFKNSVSENVFVGIWFKNLPEKKPVWVANRDNPLEQKYVFAIRFDGNLVVIDRRQAPTIVNSRNLASSSNTSAELLDNGNLILKQGDQIIWESFSFPTDTYSGGDTAHVDIGSLDENGIFRFVFNDSFASFNLSHTSTPNETYLTYNTIGGYEFSWLVMASTGHFDEYRVMKGRLSIVRHSLCDEEITVNSSFCLDEVAPQIQKQINQNRDDSSSRNGEVKLISDEAKNATTVDIPTIDYLEFSREEQNLTWFSISTIENATGNFDTENKLGEGGFGPVYKGNLPNGQEIAVKRLSKRSAQGVKEFKNEVTLISRVQHRNLVRLLGYCIQGEEEYILVYEYLPNRSLDSFIFDVHKQKLLDWKTRIKIIEGIAQGVLYLHKYSRLRIIHRDLKTSNILLDGDMNPKVSDFGMARIFGEDNETRAKTTKIAGTYGYMSPEYAMDGHFSEKSDVFSFGIIVLEIISGKRNISFFESDHSLNLLGYAWKLWKEEKSDEFFDSNLANSCTITEAAQYVQLGLLCVQERAADRPTMLDVVTMVRTDASASLPQPKEPAFLS</sequence>
<evidence type="ECO:0000256" key="2">
    <source>
        <dbReference type="ARBA" id="ARBA00012513"/>
    </source>
</evidence>
<feature type="signal peptide" evidence="14">
    <location>
        <begin position="1"/>
        <end position="18"/>
    </location>
</feature>
<dbReference type="Gene3D" id="3.30.200.20">
    <property type="entry name" value="Phosphorylase Kinase, domain 1"/>
    <property type="match status" value="1"/>
</dbReference>
<keyword evidence="10" id="KW-1015">Disulfide bond</keyword>
<evidence type="ECO:0000256" key="4">
    <source>
        <dbReference type="ARBA" id="ARBA00022527"/>
    </source>
</evidence>
<keyword evidence="8" id="KW-0418">Kinase</keyword>
<evidence type="ECO:0000256" key="9">
    <source>
        <dbReference type="ARBA" id="ARBA00022840"/>
    </source>
</evidence>
<dbReference type="InterPro" id="IPR001245">
    <property type="entry name" value="Ser-Thr/Tyr_kinase_cat_dom"/>
</dbReference>
<dbReference type="SUPFAM" id="SSF51110">
    <property type="entry name" value="alpha-D-mannose-specific plant lectins"/>
    <property type="match status" value="1"/>
</dbReference>
<dbReference type="PROSITE" id="PS00108">
    <property type="entry name" value="PROTEIN_KINASE_ST"/>
    <property type="match status" value="1"/>
</dbReference>
<dbReference type="GO" id="GO:0005524">
    <property type="term" value="F:ATP binding"/>
    <property type="evidence" value="ECO:0007669"/>
    <property type="project" value="UniProtKB-KW"/>
</dbReference>
<dbReference type="SMART" id="SM00220">
    <property type="entry name" value="S_TKc"/>
    <property type="match status" value="1"/>
</dbReference>
<keyword evidence="11" id="KW-0325">Glycoprotein</keyword>
<protein>
    <recommendedName>
        <fullName evidence="2">non-specific serine/threonine protein kinase</fullName>
        <ecNumber evidence="2">2.7.11.1</ecNumber>
    </recommendedName>
</protein>
<keyword evidence="6 14" id="KW-0732">Signal</keyword>
<keyword evidence="18" id="KW-1185">Reference proteome</keyword>
<name>A0A022Q2W9_ERYGU</name>
<evidence type="ECO:0000256" key="6">
    <source>
        <dbReference type="ARBA" id="ARBA00022729"/>
    </source>
</evidence>
<evidence type="ECO:0000313" key="18">
    <source>
        <dbReference type="Proteomes" id="UP000030748"/>
    </source>
</evidence>
<evidence type="ECO:0000256" key="14">
    <source>
        <dbReference type="SAM" id="SignalP"/>
    </source>
</evidence>
<dbReference type="PROSITE" id="PS50011">
    <property type="entry name" value="PROTEIN_KINASE_DOM"/>
    <property type="match status" value="1"/>
</dbReference>
<dbReference type="Gene3D" id="1.10.510.10">
    <property type="entry name" value="Transferase(Phosphotransferase) domain 1"/>
    <property type="match status" value="1"/>
</dbReference>
<reference evidence="17 18" key="1">
    <citation type="journal article" date="2013" name="Proc. Natl. Acad. Sci. U.S.A.">
        <title>Fine-scale variation in meiotic recombination in Mimulus inferred from population shotgun sequencing.</title>
        <authorList>
            <person name="Hellsten U."/>
            <person name="Wright K.M."/>
            <person name="Jenkins J."/>
            <person name="Shu S."/>
            <person name="Yuan Y."/>
            <person name="Wessler S.R."/>
            <person name="Schmutz J."/>
            <person name="Willis J.H."/>
            <person name="Rokhsar D.S."/>
        </authorList>
    </citation>
    <scope>NUCLEOTIDE SEQUENCE [LARGE SCALE GENOMIC DNA]</scope>
    <source>
        <strain evidence="18">cv. DUN x IM62</strain>
    </source>
</reference>
<dbReference type="InterPro" id="IPR036426">
    <property type="entry name" value="Bulb-type_lectin_dom_sf"/>
</dbReference>
<dbReference type="SMART" id="SM00108">
    <property type="entry name" value="B_lectin"/>
    <property type="match status" value="1"/>
</dbReference>
<keyword evidence="4" id="KW-0723">Serine/threonine-protein kinase</keyword>
<evidence type="ECO:0000259" key="15">
    <source>
        <dbReference type="PROSITE" id="PS50011"/>
    </source>
</evidence>
<evidence type="ECO:0000256" key="10">
    <source>
        <dbReference type="ARBA" id="ARBA00023157"/>
    </source>
</evidence>
<dbReference type="InterPro" id="IPR011009">
    <property type="entry name" value="Kinase-like_dom_sf"/>
</dbReference>
<evidence type="ECO:0000256" key="3">
    <source>
        <dbReference type="ARBA" id="ARBA00022475"/>
    </source>
</evidence>
<dbReference type="STRING" id="4155.A0A022Q2W9"/>
<dbReference type="AlphaFoldDB" id="A0A022Q2W9"/>
<dbReference type="Pfam" id="PF07714">
    <property type="entry name" value="PK_Tyr_Ser-Thr"/>
    <property type="match status" value="1"/>
</dbReference>
<evidence type="ECO:0000256" key="12">
    <source>
        <dbReference type="ARBA" id="ARBA00047899"/>
    </source>
</evidence>
<dbReference type="CDD" id="cd00028">
    <property type="entry name" value="B_lectin"/>
    <property type="match status" value="1"/>
</dbReference>
<proteinExistence type="predicted"/>
<keyword evidence="7" id="KW-0547">Nucleotide-binding</keyword>
<evidence type="ECO:0000256" key="7">
    <source>
        <dbReference type="ARBA" id="ARBA00022741"/>
    </source>
</evidence>
<feature type="chain" id="PRO_5001503802" description="non-specific serine/threonine protein kinase" evidence="14">
    <location>
        <begin position="19"/>
        <end position="600"/>
    </location>
</feature>